<gene>
    <name evidence="1" type="ORF">ARMGADRAFT_351104</name>
</gene>
<dbReference type="AlphaFoldDB" id="A0A2H3D1B4"/>
<keyword evidence="2" id="KW-1185">Reference proteome</keyword>
<dbReference type="InParanoid" id="A0A2H3D1B4"/>
<name>A0A2H3D1B4_ARMGA</name>
<dbReference type="OrthoDB" id="3120274at2759"/>
<organism evidence="1 2">
    <name type="scientific">Armillaria gallica</name>
    <name type="common">Bulbous honey fungus</name>
    <name type="synonym">Armillaria bulbosa</name>
    <dbReference type="NCBI Taxonomy" id="47427"/>
    <lineage>
        <taxon>Eukaryota</taxon>
        <taxon>Fungi</taxon>
        <taxon>Dikarya</taxon>
        <taxon>Basidiomycota</taxon>
        <taxon>Agaricomycotina</taxon>
        <taxon>Agaricomycetes</taxon>
        <taxon>Agaricomycetidae</taxon>
        <taxon>Agaricales</taxon>
        <taxon>Marasmiineae</taxon>
        <taxon>Physalacriaceae</taxon>
        <taxon>Armillaria</taxon>
    </lineage>
</organism>
<reference evidence="2" key="1">
    <citation type="journal article" date="2017" name="Nat. Ecol. Evol.">
        <title>Genome expansion and lineage-specific genetic innovations in the forest pathogenic fungi Armillaria.</title>
        <authorList>
            <person name="Sipos G."/>
            <person name="Prasanna A.N."/>
            <person name="Walter M.C."/>
            <person name="O'Connor E."/>
            <person name="Balint B."/>
            <person name="Krizsan K."/>
            <person name="Kiss B."/>
            <person name="Hess J."/>
            <person name="Varga T."/>
            <person name="Slot J."/>
            <person name="Riley R."/>
            <person name="Boka B."/>
            <person name="Rigling D."/>
            <person name="Barry K."/>
            <person name="Lee J."/>
            <person name="Mihaltcheva S."/>
            <person name="LaButti K."/>
            <person name="Lipzen A."/>
            <person name="Waldron R."/>
            <person name="Moloney N.M."/>
            <person name="Sperisen C."/>
            <person name="Kredics L."/>
            <person name="Vagvoelgyi C."/>
            <person name="Patrignani A."/>
            <person name="Fitzpatrick D."/>
            <person name="Nagy I."/>
            <person name="Doyle S."/>
            <person name="Anderson J.B."/>
            <person name="Grigoriev I.V."/>
            <person name="Gueldener U."/>
            <person name="Muensterkoetter M."/>
            <person name="Nagy L.G."/>
        </authorList>
    </citation>
    <scope>NUCLEOTIDE SEQUENCE [LARGE SCALE GENOMIC DNA]</scope>
    <source>
        <strain evidence="2">Ar21-2</strain>
    </source>
</reference>
<protein>
    <submittedName>
        <fullName evidence="1">Uncharacterized protein</fullName>
    </submittedName>
</protein>
<evidence type="ECO:0000313" key="1">
    <source>
        <dbReference type="EMBL" id="PBK89081.1"/>
    </source>
</evidence>
<proteinExistence type="predicted"/>
<accession>A0A2H3D1B4</accession>
<dbReference type="Proteomes" id="UP000217790">
    <property type="component" value="Unassembled WGS sequence"/>
</dbReference>
<evidence type="ECO:0000313" key="2">
    <source>
        <dbReference type="Proteomes" id="UP000217790"/>
    </source>
</evidence>
<sequence length="129" mass="15263">MTRMAFETMAQDFGNRYERASHSSRFLLVLLWFLLPLAFLFVSMISDGARPYASFWISSFSAREEDWTLQDLGLQKHASRIDIIRRYTRRRILNVRDGDLYQRILPDDPNHGDVCITVFPVRFRISKFP</sequence>
<dbReference type="EMBL" id="KZ293670">
    <property type="protein sequence ID" value="PBK89081.1"/>
    <property type="molecule type" value="Genomic_DNA"/>
</dbReference>